<dbReference type="EMBL" id="JAPQKH010000002">
    <property type="protein sequence ID" value="KAJ5113352.1"/>
    <property type="molecule type" value="Genomic_DNA"/>
</dbReference>
<dbReference type="AlphaFoldDB" id="A0A9W9G7A4"/>
<keyword evidence="3" id="KW-1185">Reference proteome</keyword>
<reference evidence="2" key="2">
    <citation type="journal article" date="2023" name="IMA Fungus">
        <title>Comparative genomic study of the Penicillium genus elucidates a diverse pangenome and 15 lateral gene transfer events.</title>
        <authorList>
            <person name="Petersen C."/>
            <person name="Sorensen T."/>
            <person name="Nielsen M.R."/>
            <person name="Sondergaard T.E."/>
            <person name="Sorensen J.L."/>
            <person name="Fitzpatrick D.A."/>
            <person name="Frisvad J.C."/>
            <person name="Nielsen K.L."/>
        </authorList>
    </citation>
    <scope>NUCLEOTIDE SEQUENCE</scope>
    <source>
        <strain evidence="2">IBT 30069</strain>
    </source>
</reference>
<feature type="compositionally biased region" description="Basic and acidic residues" evidence="1">
    <location>
        <begin position="24"/>
        <end position="34"/>
    </location>
</feature>
<name>A0A9W9G7A4_9EURO</name>
<feature type="compositionally biased region" description="Polar residues" evidence="1">
    <location>
        <begin position="1"/>
        <end position="10"/>
    </location>
</feature>
<gene>
    <name evidence="2" type="ORF">N7456_001886</name>
</gene>
<sequence length="73" mass="8249">MLENQSQLLNSRRLMKSTKIRAVSTEEQKKRTEESSNAENQKLSELGGFDLLDICSPPQSETGSTYEGFDIPR</sequence>
<proteinExistence type="predicted"/>
<protein>
    <submittedName>
        <fullName evidence="2">Uncharacterized protein</fullName>
    </submittedName>
</protein>
<accession>A0A9W9G7A4</accession>
<comment type="caution">
    <text evidence="2">The sequence shown here is derived from an EMBL/GenBank/DDBJ whole genome shotgun (WGS) entry which is preliminary data.</text>
</comment>
<evidence type="ECO:0000313" key="2">
    <source>
        <dbReference type="EMBL" id="KAJ5113352.1"/>
    </source>
</evidence>
<reference evidence="2" key="1">
    <citation type="submission" date="2022-11" db="EMBL/GenBank/DDBJ databases">
        <authorList>
            <person name="Petersen C."/>
        </authorList>
    </citation>
    <scope>NUCLEOTIDE SEQUENCE</scope>
    <source>
        <strain evidence="2">IBT 30069</strain>
    </source>
</reference>
<feature type="region of interest" description="Disordered" evidence="1">
    <location>
        <begin position="1"/>
        <end position="43"/>
    </location>
</feature>
<organism evidence="2 3">
    <name type="scientific">Penicillium angulare</name>
    <dbReference type="NCBI Taxonomy" id="116970"/>
    <lineage>
        <taxon>Eukaryota</taxon>
        <taxon>Fungi</taxon>
        <taxon>Dikarya</taxon>
        <taxon>Ascomycota</taxon>
        <taxon>Pezizomycotina</taxon>
        <taxon>Eurotiomycetes</taxon>
        <taxon>Eurotiomycetidae</taxon>
        <taxon>Eurotiales</taxon>
        <taxon>Aspergillaceae</taxon>
        <taxon>Penicillium</taxon>
    </lineage>
</organism>
<dbReference type="Proteomes" id="UP001149165">
    <property type="component" value="Unassembled WGS sequence"/>
</dbReference>
<evidence type="ECO:0000256" key="1">
    <source>
        <dbReference type="SAM" id="MobiDB-lite"/>
    </source>
</evidence>
<evidence type="ECO:0000313" key="3">
    <source>
        <dbReference type="Proteomes" id="UP001149165"/>
    </source>
</evidence>